<dbReference type="STRING" id="1088818.A0A2I0AVA2"/>
<dbReference type="FunFam" id="3.40.50.2000:FF:000027">
    <property type="entry name" value="Glycosyltransferase"/>
    <property type="match status" value="1"/>
</dbReference>
<dbReference type="PANTHER" id="PTHR11926">
    <property type="entry name" value="GLUCOSYL/GLUCURONOSYL TRANSFERASES"/>
    <property type="match status" value="1"/>
</dbReference>
<dbReference type="Gene3D" id="3.40.50.2000">
    <property type="entry name" value="Glycogen Phosphorylase B"/>
    <property type="match status" value="2"/>
</dbReference>
<keyword evidence="3 6" id="KW-0328">Glycosyltransferase</keyword>
<dbReference type="PROSITE" id="PS00375">
    <property type="entry name" value="UDPGT"/>
    <property type="match status" value="1"/>
</dbReference>
<reference evidence="6 7" key="1">
    <citation type="journal article" date="2017" name="Nature">
        <title>The Apostasia genome and the evolution of orchids.</title>
        <authorList>
            <person name="Zhang G.Q."/>
            <person name="Liu K.W."/>
            <person name="Li Z."/>
            <person name="Lohaus R."/>
            <person name="Hsiao Y.Y."/>
            <person name="Niu S.C."/>
            <person name="Wang J.Y."/>
            <person name="Lin Y.C."/>
            <person name="Xu Q."/>
            <person name="Chen L.J."/>
            <person name="Yoshida K."/>
            <person name="Fujiwara S."/>
            <person name="Wang Z.W."/>
            <person name="Zhang Y.Q."/>
            <person name="Mitsuda N."/>
            <person name="Wang M."/>
            <person name="Liu G.H."/>
            <person name="Pecoraro L."/>
            <person name="Huang H.X."/>
            <person name="Xiao X.J."/>
            <person name="Lin M."/>
            <person name="Wu X.Y."/>
            <person name="Wu W.L."/>
            <person name="Chen Y.Y."/>
            <person name="Chang S.B."/>
            <person name="Sakamoto S."/>
            <person name="Ohme-Takagi M."/>
            <person name="Yagi M."/>
            <person name="Zeng S.J."/>
            <person name="Shen C.Y."/>
            <person name="Yeh C.M."/>
            <person name="Luo Y.B."/>
            <person name="Tsai W.C."/>
            <person name="Van de Peer Y."/>
            <person name="Liu Z.J."/>
        </authorList>
    </citation>
    <scope>NUCLEOTIDE SEQUENCE [LARGE SCALE GENOMIC DNA]</scope>
    <source>
        <strain evidence="7">cv. Shenzhen</strain>
        <tissue evidence="6">Stem</tissue>
    </source>
</reference>
<sequence length="488" mass="53630">MGRLAVEKPHAVCVPFPAQGHINPMLRLAKLLHAHGFHITFVLTEFNHSRLVRSHGPDAVKGLPGFRFEAIPDGLPPSDDDATQDIQALCVSTTINCLAPFRRLLAKLNHPELDGDVPPVSCVVSDAAMTFTLDAAQELGIPDVLFWTSSASGYLAFQHYRHLVDRGIVPLKDAAELSNGFLDMEVDWIPGLMKGMRLRDFPSFVQTLDAGDVMLHYLMGETGRASKGTAIVFNTFEALEKPAVDALQKFLPPIYTIGPFSLLSRLTIPSGSPIDGISTSLWKEESSCTAWLEGKKPGSVVYVSFGSITVMSPEQLVEFAWGLANSGYDFLWMIRPDLVKGDSAVLPPEFVEETKERGMMACWCAQEEILMHPAVGVFLTHSGWNSTLESFCGAVPMICWPFFSEQLTNCRYTCAEWKVGLEIGNVKREVVEGLIREVLAGEKGKQMKKKSAEWKESAVNACRLTGTSAVNFTKLVNDVLRPNPGSKT</sequence>
<dbReference type="InterPro" id="IPR035595">
    <property type="entry name" value="UDP_glycos_trans_CS"/>
</dbReference>
<dbReference type="Proteomes" id="UP000236161">
    <property type="component" value="Unassembled WGS sequence"/>
</dbReference>
<protein>
    <recommendedName>
        <fullName evidence="4">Glycosyltransferase</fullName>
        <ecNumber evidence="4">2.4.1.-</ecNumber>
    </recommendedName>
</protein>
<dbReference type="GO" id="GO:0080043">
    <property type="term" value="F:quercetin 3-O-glucosyltransferase activity"/>
    <property type="evidence" value="ECO:0007669"/>
    <property type="project" value="TreeGrafter"/>
</dbReference>
<dbReference type="GO" id="GO:0080044">
    <property type="term" value="F:quercetin 7-O-glucosyltransferase activity"/>
    <property type="evidence" value="ECO:0007669"/>
    <property type="project" value="TreeGrafter"/>
</dbReference>
<proteinExistence type="inferred from homology"/>
<dbReference type="InterPro" id="IPR002213">
    <property type="entry name" value="UDP_glucos_trans"/>
</dbReference>
<evidence type="ECO:0000256" key="2">
    <source>
        <dbReference type="ARBA" id="ARBA00022679"/>
    </source>
</evidence>
<dbReference type="OrthoDB" id="5835829at2759"/>
<dbReference type="Pfam" id="PF00201">
    <property type="entry name" value="UDPGT"/>
    <property type="match status" value="1"/>
</dbReference>
<keyword evidence="2 3" id="KW-0808">Transferase</keyword>
<dbReference type="CDD" id="cd03784">
    <property type="entry name" value="GT1_Gtf-like"/>
    <property type="match status" value="1"/>
</dbReference>
<dbReference type="InterPro" id="IPR058980">
    <property type="entry name" value="Glyco_transf_N"/>
</dbReference>
<dbReference type="EMBL" id="KZ451948">
    <property type="protein sequence ID" value="PKA59467.1"/>
    <property type="molecule type" value="Genomic_DNA"/>
</dbReference>
<evidence type="ECO:0000256" key="3">
    <source>
        <dbReference type="RuleBase" id="RU003718"/>
    </source>
</evidence>
<name>A0A2I0AVA2_9ASPA</name>
<comment type="similarity">
    <text evidence="1 3">Belongs to the UDP-glycosyltransferase family.</text>
</comment>
<organism evidence="6 7">
    <name type="scientific">Apostasia shenzhenica</name>
    <dbReference type="NCBI Taxonomy" id="1088818"/>
    <lineage>
        <taxon>Eukaryota</taxon>
        <taxon>Viridiplantae</taxon>
        <taxon>Streptophyta</taxon>
        <taxon>Embryophyta</taxon>
        <taxon>Tracheophyta</taxon>
        <taxon>Spermatophyta</taxon>
        <taxon>Magnoliopsida</taxon>
        <taxon>Liliopsida</taxon>
        <taxon>Asparagales</taxon>
        <taxon>Orchidaceae</taxon>
        <taxon>Apostasioideae</taxon>
        <taxon>Apostasia</taxon>
    </lineage>
</organism>
<dbReference type="AlphaFoldDB" id="A0A2I0AVA2"/>
<keyword evidence="7" id="KW-1185">Reference proteome</keyword>
<evidence type="ECO:0000313" key="6">
    <source>
        <dbReference type="EMBL" id="PKA59467.1"/>
    </source>
</evidence>
<evidence type="ECO:0000313" key="7">
    <source>
        <dbReference type="Proteomes" id="UP000236161"/>
    </source>
</evidence>
<dbReference type="PANTHER" id="PTHR11926:SF774">
    <property type="entry name" value="UDP-GLYCOSYLTRANSFERASE 85A1-RELATED"/>
    <property type="match status" value="1"/>
</dbReference>
<evidence type="ECO:0000259" key="5">
    <source>
        <dbReference type="Pfam" id="PF26168"/>
    </source>
</evidence>
<dbReference type="Pfam" id="PF26168">
    <property type="entry name" value="Glyco_transf_N"/>
    <property type="match status" value="1"/>
</dbReference>
<accession>A0A2I0AVA2</accession>
<dbReference type="EC" id="2.4.1.-" evidence="4"/>
<dbReference type="FunFam" id="3.40.50.2000:FF:000055">
    <property type="entry name" value="Glycosyltransferase"/>
    <property type="match status" value="1"/>
</dbReference>
<evidence type="ECO:0000256" key="4">
    <source>
        <dbReference type="RuleBase" id="RU362057"/>
    </source>
</evidence>
<evidence type="ECO:0000256" key="1">
    <source>
        <dbReference type="ARBA" id="ARBA00009995"/>
    </source>
</evidence>
<feature type="domain" description="Glycosyltransferase N-terminal" evidence="5">
    <location>
        <begin position="12"/>
        <end position="109"/>
    </location>
</feature>
<gene>
    <name evidence="6" type="primary">UGT85A2</name>
    <name evidence="6" type="ORF">AXF42_Ash016491</name>
</gene>
<dbReference type="SUPFAM" id="SSF53756">
    <property type="entry name" value="UDP-Glycosyltransferase/glycogen phosphorylase"/>
    <property type="match status" value="1"/>
</dbReference>